<protein>
    <submittedName>
        <fullName evidence="1">Uncharacterized protein</fullName>
    </submittedName>
</protein>
<evidence type="ECO:0000313" key="1">
    <source>
        <dbReference type="EMBL" id="MDG5973646.1"/>
    </source>
</evidence>
<reference evidence="1" key="1">
    <citation type="submission" date="2013-01" db="EMBL/GenBank/DDBJ databases">
        <title>Genome draft of Hydrogenophaga taeniospiralis 2K1.</title>
        <authorList>
            <person name="Gomila M."/>
            <person name="Lalucat J."/>
        </authorList>
    </citation>
    <scope>NUCLEOTIDE SEQUENCE</scope>
    <source>
        <strain evidence="1">CCUG 15921</strain>
    </source>
</reference>
<comment type="caution">
    <text evidence="1">The sequence shown here is derived from an EMBL/GenBank/DDBJ whole genome shotgun (WGS) entry which is preliminary data.</text>
</comment>
<sequence length="140" mass="15478">MAALAGLAACSTPVTNPAVAEGFDANITRFSHSDVNEAASAYVALYKHTIEKTVAQRQYQEDLAYKHLTAEACFDSRANRLLNKPVSHQEKEELILSYVSREELKQYQTLSKGYFNRINALELLTCDTAGLKVASNAIHN</sequence>
<evidence type="ECO:0000313" key="2">
    <source>
        <dbReference type="Proteomes" id="UP001152876"/>
    </source>
</evidence>
<dbReference type="Proteomes" id="UP001152876">
    <property type="component" value="Unassembled WGS sequence"/>
</dbReference>
<dbReference type="AlphaFoldDB" id="A0A9X4NNN2"/>
<dbReference type="EMBL" id="AOGK01000001">
    <property type="protein sequence ID" value="MDG5973646.1"/>
    <property type="molecule type" value="Genomic_DNA"/>
</dbReference>
<proteinExistence type="predicted"/>
<accession>A0A9X4NNN2</accession>
<name>A0A9X4NNN2_9BURK</name>
<keyword evidence="2" id="KW-1185">Reference proteome</keyword>
<gene>
    <name evidence="1" type="ORF">H010_00185</name>
</gene>
<organism evidence="1 2">
    <name type="scientific">Hydrogenophaga taeniospiralis CCUG 15921</name>
    <dbReference type="NCBI Taxonomy" id="1281780"/>
    <lineage>
        <taxon>Bacteria</taxon>
        <taxon>Pseudomonadati</taxon>
        <taxon>Pseudomonadota</taxon>
        <taxon>Betaproteobacteria</taxon>
        <taxon>Burkholderiales</taxon>
        <taxon>Comamonadaceae</taxon>
        <taxon>Hydrogenophaga</taxon>
    </lineage>
</organism>